<dbReference type="GO" id="GO:0003676">
    <property type="term" value="F:nucleic acid binding"/>
    <property type="evidence" value="ECO:0007669"/>
    <property type="project" value="InterPro"/>
</dbReference>
<dbReference type="InterPro" id="IPR036397">
    <property type="entry name" value="RNaseH_sf"/>
</dbReference>
<proteinExistence type="predicted"/>
<dbReference type="Gene3D" id="3.30.420.10">
    <property type="entry name" value="Ribonuclease H-like superfamily/Ribonuclease H"/>
    <property type="match status" value="1"/>
</dbReference>
<reference evidence="1" key="1">
    <citation type="journal article" date="2016" name="Nat. Genet.">
        <title>A high-quality carrot genome assembly provides new insights into carotenoid accumulation and asterid genome evolution.</title>
        <authorList>
            <person name="Iorizzo M."/>
            <person name="Ellison S."/>
            <person name="Senalik D."/>
            <person name="Zeng P."/>
            <person name="Satapoomin P."/>
            <person name="Huang J."/>
            <person name="Bowman M."/>
            <person name="Iovene M."/>
            <person name="Sanseverino W."/>
            <person name="Cavagnaro P."/>
            <person name="Yildiz M."/>
            <person name="Macko-Podgorni A."/>
            <person name="Moranska E."/>
            <person name="Grzebelus E."/>
            <person name="Grzebelus D."/>
            <person name="Ashrafi H."/>
            <person name="Zheng Z."/>
            <person name="Cheng S."/>
            <person name="Spooner D."/>
            <person name="Van Deynze A."/>
            <person name="Simon P."/>
        </authorList>
    </citation>
    <scope>NUCLEOTIDE SEQUENCE</scope>
    <source>
        <tissue evidence="1">Leaf</tissue>
    </source>
</reference>
<dbReference type="AlphaFoldDB" id="A0AAF0WPL5"/>
<sequence>MCQPPNSPDLNVLDLGLFRALQSLRYKQAVKTIDDLIHAVEETFENYPVAQLNHIFLTLQLCMREIIKVKGDNSYKIPHIRKNALEEENKLPEQIDCDSDIVNETIKYLN</sequence>
<organism evidence="1 2">
    <name type="scientific">Daucus carota subsp. sativus</name>
    <name type="common">Carrot</name>
    <dbReference type="NCBI Taxonomy" id="79200"/>
    <lineage>
        <taxon>Eukaryota</taxon>
        <taxon>Viridiplantae</taxon>
        <taxon>Streptophyta</taxon>
        <taxon>Embryophyta</taxon>
        <taxon>Tracheophyta</taxon>
        <taxon>Spermatophyta</taxon>
        <taxon>Magnoliopsida</taxon>
        <taxon>eudicotyledons</taxon>
        <taxon>Gunneridae</taxon>
        <taxon>Pentapetalae</taxon>
        <taxon>asterids</taxon>
        <taxon>campanulids</taxon>
        <taxon>Apiales</taxon>
        <taxon>Apiaceae</taxon>
        <taxon>Apioideae</taxon>
        <taxon>Scandiceae</taxon>
        <taxon>Daucinae</taxon>
        <taxon>Daucus</taxon>
        <taxon>Daucus sect. Daucus</taxon>
    </lineage>
</organism>
<dbReference type="PANTHER" id="PTHR47169:SF2">
    <property type="entry name" value="OS01G0541250 PROTEIN"/>
    <property type="match status" value="1"/>
</dbReference>
<evidence type="ECO:0000313" key="2">
    <source>
        <dbReference type="Proteomes" id="UP000077755"/>
    </source>
</evidence>
<protein>
    <submittedName>
        <fullName evidence="1">Uncharacterized protein</fullName>
    </submittedName>
</protein>
<dbReference type="Proteomes" id="UP000077755">
    <property type="component" value="Chromosome 3"/>
</dbReference>
<gene>
    <name evidence="1" type="ORF">DCAR_0313012</name>
</gene>
<dbReference type="EMBL" id="CP093345">
    <property type="protein sequence ID" value="WOG93725.1"/>
    <property type="molecule type" value="Genomic_DNA"/>
</dbReference>
<reference evidence="1" key="2">
    <citation type="submission" date="2022-03" db="EMBL/GenBank/DDBJ databases">
        <title>Draft title - Genomic analysis of global carrot germplasm unveils the trajectory of domestication and the origin of high carotenoid orange carrot.</title>
        <authorList>
            <person name="Iorizzo M."/>
            <person name="Ellison S."/>
            <person name="Senalik D."/>
            <person name="Macko-Podgorni A."/>
            <person name="Grzebelus D."/>
            <person name="Bostan H."/>
            <person name="Rolling W."/>
            <person name="Curaba J."/>
            <person name="Simon P."/>
        </authorList>
    </citation>
    <scope>NUCLEOTIDE SEQUENCE</scope>
    <source>
        <tissue evidence="1">Leaf</tissue>
    </source>
</reference>
<evidence type="ECO:0000313" key="1">
    <source>
        <dbReference type="EMBL" id="WOG93725.1"/>
    </source>
</evidence>
<accession>A0AAF0WPL5</accession>
<dbReference type="PANTHER" id="PTHR47169">
    <property type="entry name" value="OS01G0541250 PROTEIN"/>
    <property type="match status" value="1"/>
</dbReference>
<keyword evidence="2" id="KW-1185">Reference proteome</keyword>
<name>A0AAF0WPL5_DAUCS</name>